<sequence>MSRTFQKGIIFDMDNTLLQSRIDFTEMKRAIFQLWVKNGIVSSTFEWEKHTASQLIEIGRKAERMTRELEQAMWDAVTAIEKEGMHGAVLEQHAVEVLEELKKRYQLYILTNNAYAAAEEALNETGIASYFDEIVAREQMTTLKPSPSGIHYIRSRKPDWPVSAWTMIGDSWIDGKAACDGQVAFIAYQGNELDMKRNGVVPRANIRDLKELLTVLEECEQG</sequence>
<reference evidence="1 2" key="1">
    <citation type="submission" date="2016-11" db="EMBL/GenBank/DDBJ databases">
        <authorList>
            <person name="Jaros S."/>
            <person name="Januszkiewicz K."/>
            <person name="Wedrychowicz H."/>
        </authorList>
    </citation>
    <scope>NUCLEOTIDE SEQUENCE [LARGE SCALE GENOMIC DNA]</scope>
    <source>
        <strain evidence="1 2">NF2</strain>
    </source>
</reference>
<proteinExistence type="predicted"/>
<dbReference type="EMBL" id="CP018145">
    <property type="protein sequence ID" value="ASJ55620.1"/>
    <property type="molecule type" value="Genomic_DNA"/>
</dbReference>
<evidence type="ECO:0000313" key="2">
    <source>
        <dbReference type="Proteomes" id="UP000197781"/>
    </source>
</evidence>
<dbReference type="PANTHER" id="PTHR43434:SF1">
    <property type="entry name" value="PHOSPHOGLYCOLATE PHOSPHATASE"/>
    <property type="match status" value="1"/>
</dbReference>
<dbReference type="SUPFAM" id="SSF56784">
    <property type="entry name" value="HAD-like"/>
    <property type="match status" value="1"/>
</dbReference>
<dbReference type="AlphaFoldDB" id="A0A220MM40"/>
<evidence type="ECO:0000313" key="1">
    <source>
        <dbReference type="EMBL" id="ASJ55620.1"/>
    </source>
</evidence>
<dbReference type="Gene3D" id="1.10.150.730">
    <property type="match status" value="1"/>
</dbReference>
<dbReference type="GO" id="GO:0005829">
    <property type="term" value="C:cytosol"/>
    <property type="evidence" value="ECO:0007669"/>
    <property type="project" value="TreeGrafter"/>
</dbReference>
<dbReference type="SFLD" id="SFLDG01129">
    <property type="entry name" value="C1.5:_HAD__Beta-PGM__Phosphata"/>
    <property type="match status" value="1"/>
</dbReference>
<dbReference type="RefSeq" id="WP_088909268.1">
    <property type="nucleotide sequence ID" value="NZ_CP018145.1"/>
</dbReference>
<dbReference type="KEGG" id="bfm:BP422_19945"/>
<dbReference type="PANTHER" id="PTHR43434">
    <property type="entry name" value="PHOSPHOGLYCOLATE PHOSPHATASE"/>
    <property type="match status" value="1"/>
</dbReference>
<dbReference type="GO" id="GO:0008967">
    <property type="term" value="F:phosphoglycolate phosphatase activity"/>
    <property type="evidence" value="ECO:0007669"/>
    <property type="project" value="TreeGrafter"/>
</dbReference>
<protein>
    <submittedName>
        <fullName evidence="1">Phosphatase</fullName>
    </submittedName>
</protein>
<name>A0A220MM40_9BACL</name>
<dbReference type="GO" id="GO:0006281">
    <property type="term" value="P:DNA repair"/>
    <property type="evidence" value="ECO:0007669"/>
    <property type="project" value="TreeGrafter"/>
</dbReference>
<dbReference type="InterPro" id="IPR023214">
    <property type="entry name" value="HAD_sf"/>
</dbReference>
<dbReference type="InterPro" id="IPR050155">
    <property type="entry name" value="HAD-like_hydrolase_sf"/>
</dbReference>
<dbReference type="Proteomes" id="UP000197781">
    <property type="component" value="Chromosome"/>
</dbReference>
<dbReference type="InterPro" id="IPR041492">
    <property type="entry name" value="HAD_2"/>
</dbReference>
<dbReference type="SFLD" id="SFLDS00003">
    <property type="entry name" value="Haloacid_Dehalogenase"/>
    <property type="match status" value="1"/>
</dbReference>
<organism evidence="1 2">
    <name type="scientific">Brevibacillus formosus</name>
    <dbReference type="NCBI Taxonomy" id="54913"/>
    <lineage>
        <taxon>Bacteria</taxon>
        <taxon>Bacillati</taxon>
        <taxon>Bacillota</taxon>
        <taxon>Bacilli</taxon>
        <taxon>Bacillales</taxon>
        <taxon>Paenibacillaceae</taxon>
        <taxon>Brevibacillus</taxon>
    </lineage>
</organism>
<accession>A0A220MM40</accession>
<dbReference type="Pfam" id="PF13419">
    <property type="entry name" value="HAD_2"/>
    <property type="match status" value="1"/>
</dbReference>
<gene>
    <name evidence="1" type="ORF">BP422_19945</name>
</gene>
<dbReference type="Gene3D" id="3.40.50.1000">
    <property type="entry name" value="HAD superfamily/HAD-like"/>
    <property type="match status" value="1"/>
</dbReference>
<dbReference type="InterPro" id="IPR036412">
    <property type="entry name" value="HAD-like_sf"/>
</dbReference>